<dbReference type="AlphaFoldDB" id="A0A5B7KCE3"/>
<evidence type="ECO:0000313" key="3">
    <source>
        <dbReference type="Proteomes" id="UP000324222"/>
    </source>
</evidence>
<proteinExistence type="predicted"/>
<gene>
    <name evidence="2" type="ORF">E2C01_098557</name>
</gene>
<comment type="caution">
    <text evidence="2">The sequence shown here is derived from an EMBL/GenBank/DDBJ whole genome shotgun (WGS) entry which is preliminary data.</text>
</comment>
<reference evidence="2 3" key="1">
    <citation type="submission" date="2019-05" db="EMBL/GenBank/DDBJ databases">
        <title>Another draft genome of Portunus trituberculatus and its Hox gene families provides insights of decapod evolution.</title>
        <authorList>
            <person name="Jeong J.-H."/>
            <person name="Song I."/>
            <person name="Kim S."/>
            <person name="Choi T."/>
            <person name="Kim D."/>
            <person name="Ryu S."/>
            <person name="Kim W."/>
        </authorList>
    </citation>
    <scope>NUCLEOTIDE SEQUENCE [LARGE SCALE GENOMIC DNA]</scope>
    <source>
        <tissue evidence="2">Muscle</tissue>
    </source>
</reference>
<dbReference type="EMBL" id="VSRR010133872">
    <property type="protein sequence ID" value="MPD02948.1"/>
    <property type="molecule type" value="Genomic_DNA"/>
</dbReference>
<evidence type="ECO:0000313" key="2">
    <source>
        <dbReference type="EMBL" id="MPD02948.1"/>
    </source>
</evidence>
<name>A0A5B7KCE3_PORTR</name>
<sequence>MQLLLPHLRGRRNTRAGASEGVLRQGGCGEGGSQG</sequence>
<organism evidence="2 3">
    <name type="scientific">Portunus trituberculatus</name>
    <name type="common">Swimming crab</name>
    <name type="synonym">Neptunus trituberculatus</name>
    <dbReference type="NCBI Taxonomy" id="210409"/>
    <lineage>
        <taxon>Eukaryota</taxon>
        <taxon>Metazoa</taxon>
        <taxon>Ecdysozoa</taxon>
        <taxon>Arthropoda</taxon>
        <taxon>Crustacea</taxon>
        <taxon>Multicrustacea</taxon>
        <taxon>Malacostraca</taxon>
        <taxon>Eumalacostraca</taxon>
        <taxon>Eucarida</taxon>
        <taxon>Decapoda</taxon>
        <taxon>Pleocyemata</taxon>
        <taxon>Brachyura</taxon>
        <taxon>Eubrachyura</taxon>
        <taxon>Portunoidea</taxon>
        <taxon>Portunidae</taxon>
        <taxon>Portuninae</taxon>
        <taxon>Portunus</taxon>
    </lineage>
</organism>
<feature type="compositionally biased region" description="Gly residues" evidence="1">
    <location>
        <begin position="24"/>
        <end position="35"/>
    </location>
</feature>
<dbReference type="Proteomes" id="UP000324222">
    <property type="component" value="Unassembled WGS sequence"/>
</dbReference>
<protein>
    <submittedName>
        <fullName evidence="2">Uncharacterized protein</fullName>
    </submittedName>
</protein>
<keyword evidence="3" id="KW-1185">Reference proteome</keyword>
<feature type="region of interest" description="Disordered" evidence="1">
    <location>
        <begin position="1"/>
        <end position="35"/>
    </location>
</feature>
<accession>A0A5B7KCE3</accession>
<evidence type="ECO:0000256" key="1">
    <source>
        <dbReference type="SAM" id="MobiDB-lite"/>
    </source>
</evidence>